<organism evidence="9 10">
    <name type="scientific">Candidatus Defluviibacterium haderslevense</name>
    <dbReference type="NCBI Taxonomy" id="2981993"/>
    <lineage>
        <taxon>Bacteria</taxon>
        <taxon>Pseudomonadati</taxon>
        <taxon>Bacteroidota</taxon>
        <taxon>Saprospiria</taxon>
        <taxon>Saprospirales</taxon>
        <taxon>Saprospiraceae</taxon>
        <taxon>Candidatus Defluviibacterium</taxon>
    </lineage>
</organism>
<evidence type="ECO:0000256" key="4">
    <source>
        <dbReference type="ARBA" id="ARBA00022991"/>
    </source>
</evidence>
<feature type="binding site" evidence="5">
    <location>
        <position position="221"/>
    </location>
    <ligand>
        <name>FAD</name>
        <dbReference type="ChEBI" id="CHEBI:57692"/>
    </ligand>
</feature>
<feature type="binding site" evidence="5">
    <location>
        <position position="261"/>
    </location>
    <ligand>
        <name>FAD</name>
        <dbReference type="ChEBI" id="CHEBI:57692"/>
    </ligand>
</feature>
<dbReference type="EMBL" id="JADKFW010000016">
    <property type="protein sequence ID" value="MBK9719169.1"/>
    <property type="molecule type" value="Genomic_DNA"/>
</dbReference>
<dbReference type="Gene3D" id="3.40.50.620">
    <property type="entry name" value="HUPs"/>
    <property type="match status" value="1"/>
</dbReference>
<dbReference type="PROSITE" id="PS00691">
    <property type="entry name" value="DNA_PHOTOLYASES_1_2"/>
    <property type="match status" value="1"/>
</dbReference>
<dbReference type="PRINTS" id="PR00147">
    <property type="entry name" value="DNAPHOTLYASE"/>
</dbReference>
<dbReference type="GO" id="GO:0003677">
    <property type="term" value="F:DNA binding"/>
    <property type="evidence" value="ECO:0007669"/>
    <property type="project" value="TreeGrafter"/>
</dbReference>
<feature type="binding site" evidence="5">
    <location>
        <begin position="264"/>
        <end position="271"/>
    </location>
    <ligand>
        <name>FAD</name>
        <dbReference type="ChEBI" id="CHEBI:57692"/>
    </ligand>
</feature>
<dbReference type="PANTHER" id="PTHR11455:SF9">
    <property type="entry name" value="CRYPTOCHROME CIRCADIAN CLOCK 5 ISOFORM X1"/>
    <property type="match status" value="1"/>
</dbReference>
<keyword evidence="4 7" id="KW-0157">Chromophore</keyword>
<comment type="cofactor">
    <cofactor evidence="1">
        <name>(6R)-5,10-methylene-5,6,7,8-tetrahydrofolate</name>
        <dbReference type="ChEBI" id="CHEBI:15636"/>
    </cofactor>
</comment>
<evidence type="ECO:0000256" key="1">
    <source>
        <dbReference type="ARBA" id="ARBA00001932"/>
    </source>
</evidence>
<evidence type="ECO:0000256" key="5">
    <source>
        <dbReference type="PIRSR" id="PIRSR602081-1"/>
    </source>
</evidence>
<dbReference type="GO" id="GO:0006950">
    <property type="term" value="P:response to stress"/>
    <property type="evidence" value="ECO:0007669"/>
    <property type="project" value="UniProtKB-ARBA"/>
</dbReference>
<dbReference type="InterPro" id="IPR036134">
    <property type="entry name" value="Crypto/Photolyase_FAD-like_sf"/>
</dbReference>
<name>A0A9D7XEJ6_9BACT</name>
<comment type="caution">
    <text evidence="9">The sequence shown here is derived from an EMBL/GenBank/DDBJ whole genome shotgun (WGS) entry which is preliminary data.</text>
</comment>
<evidence type="ECO:0000313" key="10">
    <source>
        <dbReference type="Proteomes" id="UP000808349"/>
    </source>
</evidence>
<dbReference type="PROSITE" id="PS51645">
    <property type="entry name" value="PHR_CRY_ALPHA_BETA"/>
    <property type="match status" value="1"/>
</dbReference>
<keyword evidence="3 5" id="KW-0274">FAD</keyword>
<sequence>MEYVVFWFRRDLRLEDNAGLYRALQLGFPVIPIFIFDSNILNSLESKDDPRVSFIYETILELKLQLRTFGSDLLVYCDTPKHAWEKLLTDYRVRSIFSNRDYEPYAIQRDLEIRQLAQVKQIDFFQYKDQVIFEQQEVCKDDQTSYTVFTPYKKKWLQKLMEHDYTIDTSFYFKSYPVEKKLDSLWKTSPIEYFELKDLGFVPSSIPIPSKKIIRQRIRDYTQNRDFPFLLGTSRLGIHFRFGTISIREKARLASVLNATFLSELIWRDFYSMILQSFPRVVHESFKPAYDRIQWRNVTSEFTAWCEGKTGFPIVDAGMRELNATGFMHNRVRMVVASFLVKHLLIDWRWGEAYFASKLLDFDLASNNGGWQWAAGCGTDAAPYFRIFSPDAQQKKFDPQFKYIKKWIPEFGTPEYPLPIVDHRIARARCLEVFKKALNE</sequence>
<reference evidence="9 10" key="1">
    <citation type="submission" date="2020-10" db="EMBL/GenBank/DDBJ databases">
        <title>Connecting structure to function with the recovery of over 1000 high-quality activated sludge metagenome-assembled genomes encoding full-length rRNA genes using long-read sequencing.</title>
        <authorList>
            <person name="Singleton C.M."/>
            <person name="Petriglieri F."/>
            <person name="Kristensen J.M."/>
            <person name="Kirkegaard R.H."/>
            <person name="Michaelsen T.Y."/>
            <person name="Andersen M.H."/>
            <person name="Karst S.M."/>
            <person name="Dueholm M.S."/>
            <person name="Nielsen P.H."/>
            <person name="Albertsen M."/>
        </authorList>
    </citation>
    <scope>NUCLEOTIDE SEQUENCE [LARGE SCALE GENOMIC DNA]</scope>
    <source>
        <strain evidence="9">Ribe_18-Q3-R11-54_BAT3C.373</strain>
    </source>
</reference>
<dbReference type="GO" id="GO:0006139">
    <property type="term" value="P:nucleobase-containing compound metabolic process"/>
    <property type="evidence" value="ECO:0007669"/>
    <property type="project" value="UniProtKB-ARBA"/>
</dbReference>
<evidence type="ECO:0000256" key="2">
    <source>
        <dbReference type="ARBA" id="ARBA00022630"/>
    </source>
</evidence>
<dbReference type="GO" id="GO:0071949">
    <property type="term" value="F:FAD binding"/>
    <property type="evidence" value="ECO:0007669"/>
    <property type="project" value="TreeGrafter"/>
</dbReference>
<feature type="site" description="Electron transfer via tryptophanyl radical" evidence="6">
    <location>
        <position position="295"/>
    </location>
</feature>
<dbReference type="Gene3D" id="1.25.40.80">
    <property type="match status" value="1"/>
</dbReference>
<dbReference type="InterPro" id="IPR036155">
    <property type="entry name" value="Crypto/Photolyase_N_sf"/>
</dbReference>
<dbReference type="Proteomes" id="UP000808349">
    <property type="component" value="Unassembled WGS sequence"/>
</dbReference>
<dbReference type="GO" id="GO:0009416">
    <property type="term" value="P:response to light stimulus"/>
    <property type="evidence" value="ECO:0007669"/>
    <property type="project" value="TreeGrafter"/>
</dbReference>
<evidence type="ECO:0000259" key="8">
    <source>
        <dbReference type="PROSITE" id="PS51645"/>
    </source>
</evidence>
<evidence type="ECO:0000256" key="3">
    <source>
        <dbReference type="ARBA" id="ARBA00022827"/>
    </source>
</evidence>
<comment type="cofactor">
    <cofactor evidence="5">
        <name>FAD</name>
        <dbReference type="ChEBI" id="CHEBI:57692"/>
    </cofactor>
    <text evidence="5">Binds 1 FAD per subunit.</text>
</comment>
<proteinExistence type="inferred from homology"/>
<evidence type="ECO:0000256" key="7">
    <source>
        <dbReference type="RuleBase" id="RU004182"/>
    </source>
</evidence>
<feature type="domain" description="Photolyase/cryptochrome alpha/beta" evidence="8">
    <location>
        <begin position="2"/>
        <end position="132"/>
    </location>
</feature>
<dbReference type="Pfam" id="PF00875">
    <property type="entry name" value="DNA_photolyase"/>
    <property type="match status" value="1"/>
</dbReference>
<dbReference type="InterPro" id="IPR014729">
    <property type="entry name" value="Rossmann-like_a/b/a_fold"/>
</dbReference>
<feature type="site" description="Electron transfer via tryptophanyl radical" evidence="6">
    <location>
        <position position="348"/>
    </location>
</feature>
<dbReference type="SUPFAM" id="SSF52425">
    <property type="entry name" value="Cryptochrome/photolyase, N-terminal domain"/>
    <property type="match status" value="1"/>
</dbReference>
<keyword evidence="2 5" id="KW-0285">Flavoprotein</keyword>
<dbReference type="PANTHER" id="PTHR11455">
    <property type="entry name" value="CRYPTOCHROME"/>
    <property type="match status" value="1"/>
</dbReference>
<dbReference type="Pfam" id="PF03441">
    <property type="entry name" value="FAD_binding_7"/>
    <property type="match status" value="1"/>
</dbReference>
<evidence type="ECO:0000256" key="6">
    <source>
        <dbReference type="PIRSR" id="PIRSR602081-2"/>
    </source>
</evidence>
<dbReference type="InterPro" id="IPR005101">
    <property type="entry name" value="Cryptochr/Photolyase_FAD-bd"/>
</dbReference>
<dbReference type="Gene3D" id="1.10.579.10">
    <property type="entry name" value="DNA Cyclobutane Dipyrimidine Photolyase, subunit A, domain 3"/>
    <property type="match status" value="1"/>
</dbReference>
<dbReference type="InterPro" id="IPR006050">
    <property type="entry name" value="DNA_photolyase_N"/>
</dbReference>
<accession>A0A9D7XEJ6</accession>
<gene>
    <name evidence="9" type="ORF">IPO85_16950</name>
</gene>
<protein>
    <submittedName>
        <fullName evidence="9">Deoxyribodipyrimidine photo-lyase</fullName>
    </submittedName>
</protein>
<evidence type="ECO:0000313" key="9">
    <source>
        <dbReference type="EMBL" id="MBK9719169.1"/>
    </source>
</evidence>
<dbReference type="InterPro" id="IPR002081">
    <property type="entry name" value="Cryptochrome/DNA_photolyase_1"/>
</dbReference>
<dbReference type="GO" id="GO:0003904">
    <property type="term" value="F:deoxyribodipyrimidine photo-lyase activity"/>
    <property type="evidence" value="ECO:0007669"/>
    <property type="project" value="TreeGrafter"/>
</dbReference>
<dbReference type="PROSITE" id="PS00394">
    <property type="entry name" value="DNA_PHOTOLYASES_1_1"/>
    <property type="match status" value="1"/>
</dbReference>
<dbReference type="SUPFAM" id="SSF48173">
    <property type="entry name" value="Cryptochrome/photolyase FAD-binding domain"/>
    <property type="match status" value="1"/>
</dbReference>
<dbReference type="InterPro" id="IPR018394">
    <property type="entry name" value="DNA_photolyase_1_CS_C"/>
</dbReference>
<feature type="binding site" evidence="5">
    <location>
        <begin position="361"/>
        <end position="363"/>
    </location>
    <ligand>
        <name>FAD</name>
        <dbReference type="ChEBI" id="CHEBI:57692"/>
    </ligand>
</feature>
<dbReference type="AlphaFoldDB" id="A0A9D7XEJ6"/>
<comment type="similarity">
    <text evidence="7">Belongs to the DNA photolyase family.</text>
</comment>
<feature type="site" description="Electron transfer via tryptophanyl radical" evidence="6">
    <location>
        <position position="371"/>
    </location>
</feature>